<dbReference type="Proteomes" id="UP000245771">
    <property type="component" value="Unassembled WGS sequence"/>
</dbReference>
<gene>
    <name evidence="2" type="ORF">FA14DRAFT_155226</name>
</gene>
<name>A0A316VHJ5_9BASI</name>
<accession>A0A316VHJ5</accession>
<dbReference type="AlphaFoldDB" id="A0A316VHJ5"/>
<evidence type="ECO:0000313" key="3">
    <source>
        <dbReference type="Proteomes" id="UP000245771"/>
    </source>
</evidence>
<keyword evidence="1" id="KW-0732">Signal</keyword>
<evidence type="ECO:0000313" key="2">
    <source>
        <dbReference type="EMBL" id="PWN35813.1"/>
    </source>
</evidence>
<dbReference type="InParanoid" id="A0A316VHJ5"/>
<organism evidence="2 3">
    <name type="scientific">Meira miltonrushii</name>
    <dbReference type="NCBI Taxonomy" id="1280837"/>
    <lineage>
        <taxon>Eukaryota</taxon>
        <taxon>Fungi</taxon>
        <taxon>Dikarya</taxon>
        <taxon>Basidiomycota</taxon>
        <taxon>Ustilaginomycotina</taxon>
        <taxon>Exobasidiomycetes</taxon>
        <taxon>Exobasidiales</taxon>
        <taxon>Brachybasidiaceae</taxon>
        <taxon>Meira</taxon>
    </lineage>
</organism>
<dbReference type="RefSeq" id="XP_025356115.1">
    <property type="nucleotide sequence ID" value="XM_025497741.1"/>
</dbReference>
<sequence>MASKMFLPLIALISAFVLLSSTINAQKAGPCDLGEKKGLIVYFDLSACDATLRSRVEPRAIRYVKKEPHLYAGLKEAPNTICIPDAEFQANFYLDDGKQSAAVSSINVQKTATGVQAFYQTHSDDQPFHPGTRPHLPVIAPLANIRFADTPQSHPKISETSTANDVLTSSNPANALYIYYCSEA</sequence>
<dbReference type="EMBL" id="KZ819603">
    <property type="protein sequence ID" value="PWN35813.1"/>
    <property type="molecule type" value="Genomic_DNA"/>
</dbReference>
<protein>
    <submittedName>
        <fullName evidence="2">Uncharacterized protein</fullName>
    </submittedName>
</protein>
<feature type="chain" id="PRO_5016393139" evidence="1">
    <location>
        <begin position="26"/>
        <end position="184"/>
    </location>
</feature>
<feature type="signal peptide" evidence="1">
    <location>
        <begin position="1"/>
        <end position="25"/>
    </location>
</feature>
<reference evidence="2 3" key="1">
    <citation type="journal article" date="2018" name="Mol. Biol. Evol.">
        <title>Broad Genomic Sampling Reveals a Smut Pathogenic Ancestry of the Fungal Clade Ustilaginomycotina.</title>
        <authorList>
            <person name="Kijpornyongpan T."/>
            <person name="Mondo S.J."/>
            <person name="Barry K."/>
            <person name="Sandor L."/>
            <person name="Lee J."/>
            <person name="Lipzen A."/>
            <person name="Pangilinan J."/>
            <person name="LaButti K."/>
            <person name="Hainaut M."/>
            <person name="Henrissat B."/>
            <person name="Grigoriev I.V."/>
            <person name="Spatafora J.W."/>
            <person name="Aime M.C."/>
        </authorList>
    </citation>
    <scope>NUCLEOTIDE SEQUENCE [LARGE SCALE GENOMIC DNA]</scope>
    <source>
        <strain evidence="2 3">MCA 3882</strain>
    </source>
</reference>
<dbReference type="GeneID" id="37019522"/>
<evidence type="ECO:0000256" key="1">
    <source>
        <dbReference type="SAM" id="SignalP"/>
    </source>
</evidence>
<keyword evidence="3" id="KW-1185">Reference proteome</keyword>
<proteinExistence type="predicted"/>